<dbReference type="SUPFAM" id="SSF51556">
    <property type="entry name" value="Metallo-dependent hydrolases"/>
    <property type="match status" value="1"/>
</dbReference>
<dbReference type="InterPro" id="IPR013108">
    <property type="entry name" value="Amidohydro_3"/>
</dbReference>
<reference evidence="2" key="1">
    <citation type="journal article" date="2021" name="PeerJ">
        <title>Extensive microbial diversity within the chicken gut microbiome revealed by metagenomics and culture.</title>
        <authorList>
            <person name="Gilroy R."/>
            <person name="Ravi A."/>
            <person name="Getino M."/>
            <person name="Pursley I."/>
            <person name="Horton D.L."/>
            <person name="Alikhan N.F."/>
            <person name="Baker D."/>
            <person name="Gharbi K."/>
            <person name="Hall N."/>
            <person name="Watson M."/>
            <person name="Adriaenssens E.M."/>
            <person name="Foster-Nyarko E."/>
            <person name="Jarju S."/>
            <person name="Secka A."/>
            <person name="Antonio M."/>
            <person name="Oren A."/>
            <person name="Chaudhuri R.R."/>
            <person name="La Ragione R."/>
            <person name="Hildebrand F."/>
            <person name="Pallen M.J."/>
        </authorList>
    </citation>
    <scope>NUCLEOTIDE SEQUENCE</scope>
    <source>
        <strain evidence="2">1068</strain>
    </source>
</reference>
<dbReference type="Pfam" id="PF07969">
    <property type="entry name" value="Amidohydro_3"/>
    <property type="match status" value="1"/>
</dbReference>
<dbReference type="GO" id="GO:0016811">
    <property type="term" value="F:hydrolase activity, acting on carbon-nitrogen (but not peptide) bonds, in linear amides"/>
    <property type="evidence" value="ECO:0007669"/>
    <property type="project" value="InterPro"/>
</dbReference>
<dbReference type="InterPro" id="IPR050378">
    <property type="entry name" value="Metallo-dep_Hydrolases_sf"/>
</dbReference>
<dbReference type="Gene3D" id="3.30.1490.130">
    <property type="entry name" value="D-aminoacylase. Domain 3"/>
    <property type="match status" value="1"/>
</dbReference>
<dbReference type="GO" id="GO:0005829">
    <property type="term" value="C:cytosol"/>
    <property type="evidence" value="ECO:0007669"/>
    <property type="project" value="TreeGrafter"/>
</dbReference>
<dbReference type="InterPro" id="IPR032466">
    <property type="entry name" value="Metal_Hydrolase"/>
</dbReference>
<dbReference type="Gene3D" id="2.30.40.10">
    <property type="entry name" value="Urease, subunit C, domain 1"/>
    <property type="match status" value="1"/>
</dbReference>
<dbReference type="GO" id="GO:0016812">
    <property type="term" value="F:hydrolase activity, acting on carbon-nitrogen (but not peptide) bonds, in cyclic amides"/>
    <property type="evidence" value="ECO:0007669"/>
    <property type="project" value="TreeGrafter"/>
</dbReference>
<dbReference type="SUPFAM" id="SSF51338">
    <property type="entry name" value="Composite domain of metallo-dependent hydrolases"/>
    <property type="match status" value="2"/>
</dbReference>
<dbReference type="InterPro" id="IPR011059">
    <property type="entry name" value="Metal-dep_hydrolase_composite"/>
</dbReference>
<dbReference type="AlphaFoldDB" id="A0A9D2JRE9"/>
<dbReference type="Gene3D" id="3.20.20.140">
    <property type="entry name" value="Metal-dependent hydrolases"/>
    <property type="match status" value="1"/>
</dbReference>
<dbReference type="Proteomes" id="UP000824056">
    <property type="component" value="Unassembled WGS sequence"/>
</dbReference>
<dbReference type="InterPro" id="IPR023100">
    <property type="entry name" value="D-aminoacylase_insert_dom_sf"/>
</dbReference>
<organism evidence="2 3">
    <name type="scientific">Candidatus Blautia pullicola</name>
    <dbReference type="NCBI Taxonomy" id="2838498"/>
    <lineage>
        <taxon>Bacteria</taxon>
        <taxon>Bacillati</taxon>
        <taxon>Bacillota</taxon>
        <taxon>Clostridia</taxon>
        <taxon>Lachnospirales</taxon>
        <taxon>Lachnospiraceae</taxon>
        <taxon>Blautia</taxon>
    </lineage>
</organism>
<dbReference type="PANTHER" id="PTHR11647">
    <property type="entry name" value="HYDRANTOINASE/DIHYDROPYRIMIDINASE FAMILY MEMBER"/>
    <property type="match status" value="1"/>
</dbReference>
<gene>
    <name evidence="2" type="ORF">H9809_01470</name>
</gene>
<sequence>MRYIIENGQICDGSGEKAYKSDILIEEGRIKALSGKDRKFGQEIEAVRIDAGGKTVTPGFIDTHRHCDLAALYDEDFGNLELAQGLTSIVGGNCGLGIFPCTPEHKDEVAGFVEPCLGVAPKDMWVANYKAYMELLAQRPMPLHVGCYQGVGALKAAIKGYGKKPFTAGEMELAKAWLKEALEAGCIGVSSGIMYQPECYSSREEMVELLKAAAPYGRLLTCHIRGEGDNLVSSVAEIIRICREAGLPLNISHFKATGIRNWGKKIHQAIELIEEARAKGQDVTVDFYPYCGGSTTLLSLIPPDVMEEDLSRTFRKMETAQGREALKDSLYREHPGWDNMVTAIGWERIKISSVTKENNRRLVGLDFASAARMEGFEEPAYFMARLLAQEEGKVGIILLSMDREDVDTVAKLPYSMLISDGLYGVSDCPHPRLYGSFPHFIQEYVIQRKIFSLEEAVRKMTAMPAARLGLKDRGLIREGFKADLNIFTPEELKDHAVYEDSKKLCTGLSWVFVDGHPAWKDGQKLTGYSAELLRK</sequence>
<evidence type="ECO:0000313" key="3">
    <source>
        <dbReference type="Proteomes" id="UP000824056"/>
    </source>
</evidence>
<dbReference type="EMBL" id="DXBG01000030">
    <property type="protein sequence ID" value="HIZ64566.1"/>
    <property type="molecule type" value="Genomic_DNA"/>
</dbReference>
<comment type="caution">
    <text evidence="2">The sequence shown here is derived from an EMBL/GenBank/DDBJ whole genome shotgun (WGS) entry which is preliminary data.</text>
</comment>
<accession>A0A9D2JRE9</accession>
<proteinExistence type="predicted"/>
<protein>
    <submittedName>
        <fullName evidence="2">Amidohydrolase family protein</fullName>
    </submittedName>
</protein>
<evidence type="ECO:0000313" key="2">
    <source>
        <dbReference type="EMBL" id="HIZ64566.1"/>
    </source>
</evidence>
<dbReference type="PANTHER" id="PTHR11647:SF1">
    <property type="entry name" value="COLLAPSIN RESPONSE MEDIATOR PROTEIN"/>
    <property type="match status" value="1"/>
</dbReference>
<reference evidence="2" key="2">
    <citation type="submission" date="2021-04" db="EMBL/GenBank/DDBJ databases">
        <authorList>
            <person name="Gilroy R."/>
        </authorList>
    </citation>
    <scope>NUCLEOTIDE SEQUENCE</scope>
    <source>
        <strain evidence="2">1068</strain>
    </source>
</reference>
<feature type="domain" description="Amidohydrolase 3" evidence="1">
    <location>
        <begin position="426"/>
        <end position="492"/>
    </location>
</feature>
<evidence type="ECO:0000259" key="1">
    <source>
        <dbReference type="Pfam" id="PF07969"/>
    </source>
</evidence>
<name>A0A9D2JRE9_9FIRM</name>